<evidence type="ECO:0000313" key="3">
    <source>
        <dbReference type="EMBL" id="GBG80593.1"/>
    </source>
</evidence>
<keyword evidence="4" id="KW-1185">Reference proteome</keyword>
<gene>
    <name evidence="3" type="ORF">CBR_g31052</name>
</gene>
<dbReference type="Gene3D" id="1.10.10.60">
    <property type="entry name" value="Homeodomain-like"/>
    <property type="match status" value="1"/>
</dbReference>
<evidence type="ECO:0000259" key="2">
    <source>
        <dbReference type="Pfam" id="PF13837"/>
    </source>
</evidence>
<dbReference type="AlphaFoldDB" id="A0A388LEE9"/>
<dbReference type="Proteomes" id="UP000265515">
    <property type="component" value="Unassembled WGS sequence"/>
</dbReference>
<dbReference type="OrthoDB" id="1865198at2759"/>
<dbReference type="Gramene" id="GBG80593">
    <property type="protein sequence ID" value="GBG80593"/>
    <property type="gene ID" value="CBR_g31052"/>
</dbReference>
<dbReference type="Pfam" id="PF13837">
    <property type="entry name" value="Myb_DNA-bind_4"/>
    <property type="match status" value="1"/>
</dbReference>
<protein>
    <recommendedName>
        <fullName evidence="2">Myb/SANT-like DNA-binding domain-containing protein</fullName>
    </recommendedName>
</protein>
<feature type="compositionally biased region" description="Polar residues" evidence="1">
    <location>
        <begin position="199"/>
        <end position="210"/>
    </location>
</feature>
<feature type="region of interest" description="Disordered" evidence="1">
    <location>
        <begin position="198"/>
        <end position="262"/>
    </location>
</feature>
<organism evidence="3 4">
    <name type="scientific">Chara braunii</name>
    <name type="common">Braun's stonewort</name>
    <dbReference type="NCBI Taxonomy" id="69332"/>
    <lineage>
        <taxon>Eukaryota</taxon>
        <taxon>Viridiplantae</taxon>
        <taxon>Streptophyta</taxon>
        <taxon>Charophyceae</taxon>
        <taxon>Charales</taxon>
        <taxon>Characeae</taxon>
        <taxon>Chara</taxon>
    </lineage>
</organism>
<dbReference type="PANTHER" id="PTHR33492:SF11">
    <property type="entry name" value="OS04G0670900 PROTEIN"/>
    <property type="match status" value="1"/>
</dbReference>
<evidence type="ECO:0000313" key="4">
    <source>
        <dbReference type="Proteomes" id="UP000265515"/>
    </source>
</evidence>
<feature type="compositionally biased region" description="Pro residues" evidence="1">
    <location>
        <begin position="24"/>
        <end position="41"/>
    </location>
</feature>
<feature type="region of interest" description="Disordered" evidence="1">
    <location>
        <begin position="1"/>
        <end position="79"/>
    </location>
</feature>
<accession>A0A388LEE9</accession>
<proteinExistence type="predicted"/>
<dbReference type="InterPro" id="IPR044822">
    <property type="entry name" value="Myb_DNA-bind_4"/>
</dbReference>
<sequence>MSRSRPSTGMGGEPLPALEASSLPLPPISLPDGPPSPPPSNTAPRWGEEPSTTTDASAGESDAGRAANKPPRKSSQLWSADEQVALARVYGEDDALCASASGPHRCMRRQDRLEWISNRMRAEGYRRNGEDCRKKWASLMEKAKEINDKCGRSGGESYWEMTTEKRRELGVHPAFDKVLWDAMGWALRKPSVTCDHTLASDNMQSPTDDVTSMRGEAGEGASSGGGGRGKTARDALEGSDSGTKSKRGRSRERRGNDDSPQSLSVAMREYIKAYCQGLEQAACTMASATTKGAEIVGGRIGEMVGKIEVVADAMVGGNAVLCQLVRVLAARS</sequence>
<name>A0A388LEE9_CHABU</name>
<dbReference type="PANTHER" id="PTHR33492">
    <property type="entry name" value="OSJNBA0043A12.37 PROTEIN-RELATED"/>
    <property type="match status" value="1"/>
</dbReference>
<feature type="domain" description="Myb/SANT-like DNA-binding" evidence="2">
    <location>
        <begin position="77"/>
        <end position="160"/>
    </location>
</feature>
<dbReference type="EMBL" id="BFEA01000350">
    <property type="protein sequence ID" value="GBG80593.1"/>
    <property type="molecule type" value="Genomic_DNA"/>
</dbReference>
<comment type="caution">
    <text evidence="3">The sequence shown here is derived from an EMBL/GenBank/DDBJ whole genome shotgun (WGS) entry which is preliminary data.</text>
</comment>
<feature type="compositionally biased region" description="Low complexity" evidence="1">
    <location>
        <begin position="14"/>
        <end position="23"/>
    </location>
</feature>
<evidence type="ECO:0000256" key="1">
    <source>
        <dbReference type="SAM" id="MobiDB-lite"/>
    </source>
</evidence>
<reference evidence="3 4" key="1">
    <citation type="journal article" date="2018" name="Cell">
        <title>The Chara Genome: Secondary Complexity and Implications for Plant Terrestrialization.</title>
        <authorList>
            <person name="Nishiyama T."/>
            <person name="Sakayama H."/>
            <person name="Vries J.D."/>
            <person name="Buschmann H."/>
            <person name="Saint-Marcoux D."/>
            <person name="Ullrich K.K."/>
            <person name="Haas F.B."/>
            <person name="Vanderstraeten L."/>
            <person name="Becker D."/>
            <person name="Lang D."/>
            <person name="Vosolsobe S."/>
            <person name="Rombauts S."/>
            <person name="Wilhelmsson P.K.I."/>
            <person name="Janitza P."/>
            <person name="Kern R."/>
            <person name="Heyl A."/>
            <person name="Rumpler F."/>
            <person name="Villalobos L.I.A.C."/>
            <person name="Clay J.M."/>
            <person name="Skokan R."/>
            <person name="Toyoda A."/>
            <person name="Suzuki Y."/>
            <person name="Kagoshima H."/>
            <person name="Schijlen E."/>
            <person name="Tajeshwar N."/>
            <person name="Catarino B."/>
            <person name="Hetherington A.J."/>
            <person name="Saltykova A."/>
            <person name="Bonnot C."/>
            <person name="Breuninger H."/>
            <person name="Symeonidi A."/>
            <person name="Radhakrishnan G.V."/>
            <person name="Van Nieuwerburgh F."/>
            <person name="Deforce D."/>
            <person name="Chang C."/>
            <person name="Karol K.G."/>
            <person name="Hedrich R."/>
            <person name="Ulvskov P."/>
            <person name="Glockner G."/>
            <person name="Delwiche C.F."/>
            <person name="Petrasek J."/>
            <person name="Van de Peer Y."/>
            <person name="Friml J."/>
            <person name="Beilby M."/>
            <person name="Dolan L."/>
            <person name="Kohara Y."/>
            <person name="Sugano S."/>
            <person name="Fujiyama A."/>
            <person name="Delaux P.-M."/>
            <person name="Quint M."/>
            <person name="TheiBen G."/>
            <person name="Hagemann M."/>
            <person name="Harholt J."/>
            <person name="Dunand C."/>
            <person name="Zachgo S."/>
            <person name="Langdale J."/>
            <person name="Maumus F."/>
            <person name="Straeten D.V.D."/>
            <person name="Gould S.B."/>
            <person name="Rensing S.A."/>
        </authorList>
    </citation>
    <scope>NUCLEOTIDE SEQUENCE [LARGE SCALE GENOMIC DNA]</scope>
    <source>
        <strain evidence="3 4">S276</strain>
    </source>
</reference>